<gene>
    <name evidence="1" type="ORF">FGM00_11315</name>
</gene>
<dbReference type="RefSeq" id="WP_138853011.1">
    <property type="nucleotide sequence ID" value="NZ_CP040710.1"/>
</dbReference>
<dbReference type="AlphaFoldDB" id="A0A5B7SQ02"/>
<name>A0A5B7SQ02_9FLAO</name>
<proteinExistence type="predicted"/>
<evidence type="ECO:0000313" key="1">
    <source>
        <dbReference type="EMBL" id="QCX00666.1"/>
    </source>
</evidence>
<reference evidence="1 2" key="1">
    <citation type="submission" date="2019-05" db="EMBL/GenBank/DDBJ databases">
        <title>Genome sequencing of F202Z8.</title>
        <authorList>
            <person name="Kwon Y.M."/>
        </authorList>
    </citation>
    <scope>NUCLEOTIDE SEQUENCE [LARGE SCALE GENOMIC DNA]</scope>
    <source>
        <strain evidence="1 2">F202Z8</strain>
    </source>
</reference>
<protein>
    <submittedName>
        <fullName evidence="1">Uncharacterized protein</fullName>
    </submittedName>
</protein>
<organism evidence="1 2">
    <name type="scientific">Aggregatimonas sangjinii</name>
    <dbReference type="NCBI Taxonomy" id="2583587"/>
    <lineage>
        <taxon>Bacteria</taxon>
        <taxon>Pseudomonadati</taxon>
        <taxon>Bacteroidota</taxon>
        <taxon>Flavobacteriia</taxon>
        <taxon>Flavobacteriales</taxon>
        <taxon>Flavobacteriaceae</taxon>
        <taxon>Aggregatimonas</taxon>
    </lineage>
</organism>
<evidence type="ECO:0000313" key="2">
    <source>
        <dbReference type="Proteomes" id="UP000310017"/>
    </source>
</evidence>
<dbReference type="Proteomes" id="UP000310017">
    <property type="component" value="Chromosome"/>
</dbReference>
<dbReference type="KEGG" id="asag:FGM00_11315"/>
<sequence length="165" mass="19127">MKKYVTVLLLSISTMVIGQSYYDVPKKLVTDLTVKVYTLLEEEVAKTNDEFNKALPAAMMERLSLINLERPPQLIDWNEYGGICKYFLNPIKIANCKRKKAFLEESEAVIYDFLMSAANNSNKMNSGVQEQIYQKYVSMINRILLELDAMQILANRRDIFHNFKN</sequence>
<accession>A0A5B7SQ02</accession>
<keyword evidence="2" id="KW-1185">Reference proteome</keyword>
<dbReference type="EMBL" id="CP040710">
    <property type="protein sequence ID" value="QCX00666.1"/>
    <property type="molecule type" value="Genomic_DNA"/>
</dbReference>